<dbReference type="AlphaFoldDB" id="A0A2I2KNG7"/>
<dbReference type="EMBL" id="FZMO01000087">
    <property type="protein sequence ID" value="SNQ47217.1"/>
    <property type="molecule type" value="Genomic_DNA"/>
</dbReference>
<proteinExistence type="predicted"/>
<protein>
    <recommendedName>
        <fullName evidence="3">Secreted protein/lipoprotein</fullName>
    </recommendedName>
</protein>
<keyword evidence="2" id="KW-1185">Reference proteome</keyword>
<dbReference type="RefSeq" id="WP_243407351.1">
    <property type="nucleotide sequence ID" value="NZ_FZMO01000087.1"/>
</dbReference>
<reference evidence="1 2" key="1">
    <citation type="submission" date="2017-06" db="EMBL/GenBank/DDBJ databases">
        <authorList>
            <person name="Kim H.J."/>
            <person name="Triplett B.A."/>
        </authorList>
    </citation>
    <scope>NUCLEOTIDE SEQUENCE [LARGE SCALE GENOMIC DNA]</scope>
    <source>
        <strain evidence="1">FRACA_ARgP5</strain>
    </source>
</reference>
<gene>
    <name evidence="1" type="ORF">FRACA_1770019</name>
</gene>
<name>A0A2I2KNG7_9ACTN</name>
<dbReference type="Proteomes" id="UP000234331">
    <property type="component" value="Unassembled WGS sequence"/>
</dbReference>
<organism evidence="1 2">
    <name type="scientific">Frankia canadensis</name>
    <dbReference type="NCBI Taxonomy" id="1836972"/>
    <lineage>
        <taxon>Bacteria</taxon>
        <taxon>Bacillati</taxon>
        <taxon>Actinomycetota</taxon>
        <taxon>Actinomycetes</taxon>
        <taxon>Frankiales</taxon>
        <taxon>Frankiaceae</taxon>
        <taxon>Frankia</taxon>
    </lineage>
</organism>
<accession>A0A2I2KNG7</accession>
<sequence>MAPVGAATLAAYRGMWEDWVALAATGDYQNPRLANHASGRALSLIYKAIYKDRAAGLHSEGRPVLSPKIVAMTPESSPDRATVSDCVDTSPWVSVRSTGERQADSPSGRHAVQALAVLGNGMWKVDQLVIQDLGTC</sequence>
<evidence type="ECO:0008006" key="3">
    <source>
        <dbReference type="Google" id="ProtNLM"/>
    </source>
</evidence>
<evidence type="ECO:0000313" key="1">
    <source>
        <dbReference type="EMBL" id="SNQ47217.1"/>
    </source>
</evidence>
<evidence type="ECO:0000313" key="2">
    <source>
        <dbReference type="Proteomes" id="UP000234331"/>
    </source>
</evidence>